<evidence type="ECO:0000256" key="1">
    <source>
        <dbReference type="SAM" id="Coils"/>
    </source>
</evidence>
<sequence>MRNERLERTIIKIDNEIAAMNIAKKYLSNVEEINEVKETLNNKRQLLANEIYAEDHSSYSECREVIEGMLDKELEKEEQVELLETIKDKFGRKSPNVSKVSNGLNAWLKELNIEYSWINNEETGWDKLIMTGFGLYKQK</sequence>
<evidence type="ECO:0000313" key="2">
    <source>
        <dbReference type="EMBL" id="AKA69336.1"/>
    </source>
</evidence>
<accession>A0A0E3GQX6</accession>
<dbReference type="AlphaFoldDB" id="A0A0E3GQX6"/>
<dbReference type="EMBL" id="CP009933">
    <property type="protein sequence ID" value="AKA69336.1"/>
    <property type="molecule type" value="Genomic_DNA"/>
</dbReference>
<dbReference type="KEGG" id="csq:CSCA_2211"/>
<protein>
    <submittedName>
        <fullName evidence="2">Uncharacterized protein</fullName>
    </submittedName>
</protein>
<name>A0A0E3GQX6_CLOSL</name>
<proteinExistence type="predicted"/>
<feature type="coiled-coil region" evidence="1">
    <location>
        <begin position="3"/>
        <end position="50"/>
    </location>
</feature>
<dbReference type="Proteomes" id="UP000033115">
    <property type="component" value="Chromosome"/>
</dbReference>
<dbReference type="RefSeq" id="WP_029163081.1">
    <property type="nucleotide sequence ID" value="NZ_CP009933.1"/>
</dbReference>
<keyword evidence="3" id="KW-1185">Reference proteome</keyword>
<keyword evidence="1" id="KW-0175">Coiled coil</keyword>
<gene>
    <name evidence="2" type="ORF">CSCA_2211</name>
</gene>
<evidence type="ECO:0000313" key="3">
    <source>
        <dbReference type="Proteomes" id="UP000033115"/>
    </source>
</evidence>
<dbReference type="HOGENOM" id="CLU_1841652_0_0_9"/>
<organism evidence="2 3">
    <name type="scientific">Clostridium scatologenes</name>
    <dbReference type="NCBI Taxonomy" id="1548"/>
    <lineage>
        <taxon>Bacteria</taxon>
        <taxon>Bacillati</taxon>
        <taxon>Bacillota</taxon>
        <taxon>Clostridia</taxon>
        <taxon>Eubacteriales</taxon>
        <taxon>Clostridiaceae</taxon>
        <taxon>Clostridium</taxon>
    </lineage>
</organism>
<reference evidence="2 3" key="1">
    <citation type="journal article" date="2015" name="J. Biotechnol.">
        <title>Complete genome sequence of a malodorant-producing acetogen, Clostridium scatologenes ATCC 25775(T).</title>
        <authorList>
            <person name="Zhu Z."/>
            <person name="Guo T."/>
            <person name="Zheng H."/>
            <person name="Song T."/>
            <person name="Ouyang P."/>
            <person name="Xie J."/>
        </authorList>
    </citation>
    <scope>NUCLEOTIDE SEQUENCE [LARGE SCALE GENOMIC DNA]</scope>
    <source>
        <strain evidence="2 3">ATCC 25775</strain>
    </source>
</reference>